<evidence type="ECO:0000256" key="3">
    <source>
        <dbReference type="PROSITE-ProRule" id="PRU00464"/>
    </source>
</evidence>
<dbReference type="InterPro" id="IPR011146">
    <property type="entry name" value="HIT-like"/>
</dbReference>
<evidence type="ECO:0000256" key="4">
    <source>
        <dbReference type="SAM" id="MobiDB-lite"/>
    </source>
</evidence>
<gene>
    <name evidence="6" type="ORF">BCV70DRAFT_197967</name>
</gene>
<dbReference type="AlphaFoldDB" id="A0A317Y2H1"/>
<dbReference type="PANTHER" id="PTHR12486:SF5">
    <property type="entry name" value="ADENOSINE 5'-MONOPHOSPHORAMIDASE HINT3"/>
    <property type="match status" value="1"/>
</dbReference>
<accession>A0A317Y2H1</accession>
<dbReference type="SUPFAM" id="SSF54197">
    <property type="entry name" value="HIT-like"/>
    <property type="match status" value="1"/>
</dbReference>
<dbReference type="OrthoDB" id="1915375at2759"/>
<evidence type="ECO:0000256" key="2">
    <source>
        <dbReference type="ARBA" id="ARBA00022801"/>
    </source>
</evidence>
<organism evidence="6 7">
    <name type="scientific">Testicularia cyperi</name>
    <dbReference type="NCBI Taxonomy" id="1882483"/>
    <lineage>
        <taxon>Eukaryota</taxon>
        <taxon>Fungi</taxon>
        <taxon>Dikarya</taxon>
        <taxon>Basidiomycota</taxon>
        <taxon>Ustilaginomycotina</taxon>
        <taxon>Ustilaginomycetes</taxon>
        <taxon>Ustilaginales</taxon>
        <taxon>Anthracoideaceae</taxon>
        <taxon>Testicularia</taxon>
    </lineage>
</organism>
<evidence type="ECO:0000259" key="5">
    <source>
        <dbReference type="PROSITE" id="PS51084"/>
    </source>
</evidence>
<proteinExistence type="predicted"/>
<sequence length="205" mass="22847">MSSLFGGCFGRSSHKASSGQLDSEDPELLGPTGSRPIDAVNPAKCVFCNVDSSRFRVVLEDSDYICFSDRSPAAAIHLLVIPRRHIANVQSLTRSDAEIVRQMQVLGNAALDIVSGQEPTPQQSDTSIKTTPERRFGFHIPPFRSVDHLHLHCLQLPFRSTLRSLKYRVADPPSREYHKGWSWFAEWKQTCAILQDGGRVKVGKC</sequence>
<dbReference type="PANTHER" id="PTHR12486">
    <property type="entry name" value="APRATAXIN-RELATED"/>
    <property type="match status" value="1"/>
</dbReference>
<dbReference type="Pfam" id="PF11969">
    <property type="entry name" value="DcpS_C"/>
    <property type="match status" value="1"/>
</dbReference>
<reference evidence="6 7" key="1">
    <citation type="journal article" date="2018" name="Mol. Biol. Evol.">
        <title>Broad Genomic Sampling Reveals a Smut Pathogenic Ancestry of the Fungal Clade Ustilaginomycotina.</title>
        <authorList>
            <person name="Kijpornyongpan T."/>
            <person name="Mondo S.J."/>
            <person name="Barry K."/>
            <person name="Sandor L."/>
            <person name="Lee J."/>
            <person name="Lipzen A."/>
            <person name="Pangilinan J."/>
            <person name="LaButti K."/>
            <person name="Hainaut M."/>
            <person name="Henrissat B."/>
            <person name="Grigoriev I.V."/>
            <person name="Spatafora J.W."/>
            <person name="Aime M.C."/>
        </authorList>
    </citation>
    <scope>NUCLEOTIDE SEQUENCE [LARGE SCALE GENOMIC DNA]</scope>
    <source>
        <strain evidence="6 7">MCA 3645</strain>
    </source>
</reference>
<protein>
    <submittedName>
        <fullName evidence="6">HIT-like protein</fullName>
    </submittedName>
</protein>
<feature type="region of interest" description="Disordered" evidence="4">
    <location>
        <begin position="1"/>
        <end position="35"/>
    </location>
</feature>
<dbReference type="InParanoid" id="A0A317Y2H1"/>
<dbReference type="Proteomes" id="UP000246740">
    <property type="component" value="Unassembled WGS sequence"/>
</dbReference>
<dbReference type="GO" id="GO:0000166">
    <property type="term" value="F:nucleotide binding"/>
    <property type="evidence" value="ECO:0007669"/>
    <property type="project" value="UniProtKB-KW"/>
</dbReference>
<keyword evidence="2" id="KW-0378">Hydrolase</keyword>
<keyword evidence="7" id="KW-1185">Reference proteome</keyword>
<dbReference type="EMBL" id="KZ819188">
    <property type="protein sequence ID" value="PWZ03771.1"/>
    <property type="molecule type" value="Genomic_DNA"/>
</dbReference>
<feature type="short sequence motif" description="Histidine triad motif" evidence="3">
    <location>
        <begin position="148"/>
        <end position="152"/>
    </location>
</feature>
<keyword evidence="1" id="KW-0547">Nucleotide-binding</keyword>
<name>A0A317Y2H1_9BASI</name>
<dbReference type="PROSITE" id="PS51084">
    <property type="entry name" value="HIT_2"/>
    <property type="match status" value="1"/>
</dbReference>
<evidence type="ECO:0000256" key="1">
    <source>
        <dbReference type="ARBA" id="ARBA00022741"/>
    </source>
</evidence>
<dbReference type="GO" id="GO:0016787">
    <property type="term" value="F:hydrolase activity"/>
    <property type="evidence" value="ECO:0007669"/>
    <property type="project" value="UniProtKB-KW"/>
</dbReference>
<dbReference type="InterPro" id="IPR036265">
    <property type="entry name" value="HIT-like_sf"/>
</dbReference>
<dbReference type="Gene3D" id="3.30.428.10">
    <property type="entry name" value="HIT-like"/>
    <property type="match status" value="1"/>
</dbReference>
<evidence type="ECO:0000313" key="6">
    <source>
        <dbReference type="EMBL" id="PWZ03771.1"/>
    </source>
</evidence>
<feature type="domain" description="HIT" evidence="5">
    <location>
        <begin position="43"/>
        <end position="163"/>
    </location>
</feature>
<evidence type="ECO:0000313" key="7">
    <source>
        <dbReference type="Proteomes" id="UP000246740"/>
    </source>
</evidence>